<dbReference type="GO" id="GO:0031177">
    <property type="term" value="F:phosphopantetheine binding"/>
    <property type="evidence" value="ECO:0007669"/>
    <property type="project" value="InterPro"/>
</dbReference>
<keyword evidence="1" id="KW-0596">Phosphopantetheine</keyword>
<dbReference type="InterPro" id="IPR000873">
    <property type="entry name" value="AMP-dep_synth/lig_dom"/>
</dbReference>
<sequence length="615" mass="65241">MNRASAGLPPAADFLDRWDHHVRLRPGAPALLEGEDAWTYRTADARAEALAARLAAAGAGPGAVVGLALDRPRDAVLGMLAALKAGAAFTVLEDGLPPGLREDLVRRAGATVWLHRAGGAGAPLPDGTPRLEVAGPDPAPPAARPRAGVRDAGRLAYILFTSGSTGRPKGTLIERGALAGFADALRERLALTPSDRWFQVASLGFDVVIEEVFPVLAAGGSVVCRPHTRPLEPEDLHRALHDSAATVVELSTQYWREYARWLDATSRTTPPALRAVLVGGERMDPAAYRAWQQRRPAALVHVYGLTECTVTSTLYTGRLPEDADEVPIGTPLANAAVTVRRDGRVLPWGETGEIHVAGPSLARGYLDDDEQTARRFRADPHDRAPGARTYATGDLGRFLPDGNLVFLGRDDAQLKVRGHRLEAPAVERALADGADVDQAVVLLDPVDGSSLTACLVPADPARRPAPGTVRPLTGEQRRRAVRPVAAALPEWAVPTRTYWVAALPKNPHGKIDTAALAALCATAGERAAPAAVSAPSAQDTNGALTTVLDRFRTVLQAPALGPDDDFFAHGGQSILAMRLVSELRTDLPAAAALRVSALFDRPTPRQLAEHLSGHR</sequence>
<dbReference type="InterPro" id="IPR020845">
    <property type="entry name" value="AMP-binding_CS"/>
</dbReference>
<reference evidence="4" key="1">
    <citation type="submission" date="2016-02" db="EMBL/GenBank/DDBJ databases">
        <title>BD-12 biosynthetic gene cluster.</title>
        <authorList>
            <person name="Maruyama C."/>
            <person name="Niikura H."/>
            <person name="Izumikawa M."/>
            <person name="Hashimoto J."/>
            <person name="Shin-ya K."/>
            <person name="Komatsu M."/>
            <person name="Ikeda H."/>
            <person name="Kuroda M."/>
            <person name="Sekizuka T."/>
            <person name="Ishikawa J."/>
            <person name="Hamano Y."/>
        </authorList>
    </citation>
    <scope>NUCLEOTIDE SEQUENCE</scope>
    <source>
        <strain evidence="4">NBRC 13826</strain>
    </source>
</reference>
<dbReference type="InterPro" id="IPR020806">
    <property type="entry name" value="PKS_PP-bd"/>
</dbReference>
<dbReference type="EMBL" id="LC122485">
    <property type="protein sequence ID" value="BAU50944.1"/>
    <property type="molecule type" value="Genomic_DNA"/>
</dbReference>
<proteinExistence type="predicted"/>
<dbReference type="Gene3D" id="1.10.1200.10">
    <property type="entry name" value="ACP-like"/>
    <property type="match status" value="1"/>
</dbReference>
<protein>
    <submittedName>
        <fullName evidence="4">Nonribosomal peptide synthetase</fullName>
    </submittedName>
</protein>
<dbReference type="InterPro" id="IPR009081">
    <property type="entry name" value="PP-bd_ACP"/>
</dbReference>
<dbReference type="GO" id="GO:0017000">
    <property type="term" value="P:antibiotic biosynthetic process"/>
    <property type="evidence" value="ECO:0007669"/>
    <property type="project" value="UniProtKB-ARBA"/>
</dbReference>
<dbReference type="PANTHER" id="PTHR45527">
    <property type="entry name" value="NONRIBOSOMAL PEPTIDE SYNTHETASE"/>
    <property type="match status" value="1"/>
</dbReference>
<accession>A0A125SZE0</accession>
<dbReference type="InterPro" id="IPR010071">
    <property type="entry name" value="AA_adenyl_dom"/>
</dbReference>
<dbReference type="Pfam" id="PF00550">
    <property type="entry name" value="PP-binding"/>
    <property type="match status" value="1"/>
</dbReference>
<keyword evidence="2" id="KW-0597">Phosphoprotein</keyword>
<evidence type="ECO:0000259" key="3">
    <source>
        <dbReference type="PROSITE" id="PS50075"/>
    </source>
</evidence>
<dbReference type="RefSeq" id="WP_069885207.1">
    <property type="nucleotide sequence ID" value="NZ_BDGW01000038.1"/>
</dbReference>
<name>A0A125SZE0_9ACTN</name>
<dbReference type="InterPro" id="IPR045851">
    <property type="entry name" value="AMP-bd_C_sf"/>
</dbReference>
<evidence type="ECO:0000313" key="4">
    <source>
        <dbReference type="EMBL" id="BAU50944.1"/>
    </source>
</evidence>
<dbReference type="Gene3D" id="3.30.300.30">
    <property type="match status" value="1"/>
</dbReference>
<dbReference type="GO" id="GO:0044550">
    <property type="term" value="P:secondary metabolite biosynthetic process"/>
    <property type="evidence" value="ECO:0007669"/>
    <property type="project" value="TreeGrafter"/>
</dbReference>
<dbReference type="Gene3D" id="3.40.50.12780">
    <property type="entry name" value="N-terminal domain of ligase-like"/>
    <property type="match status" value="1"/>
</dbReference>
<evidence type="ECO:0000256" key="1">
    <source>
        <dbReference type="ARBA" id="ARBA00022450"/>
    </source>
</evidence>
<dbReference type="OrthoDB" id="2472181at2"/>
<dbReference type="InterPro" id="IPR036736">
    <property type="entry name" value="ACP-like_sf"/>
</dbReference>
<evidence type="ECO:0000256" key="2">
    <source>
        <dbReference type="ARBA" id="ARBA00022553"/>
    </source>
</evidence>
<dbReference type="SUPFAM" id="SSF47336">
    <property type="entry name" value="ACP-like"/>
    <property type="match status" value="1"/>
</dbReference>
<dbReference type="SMART" id="SM00823">
    <property type="entry name" value="PKS_PP"/>
    <property type="match status" value="1"/>
</dbReference>
<dbReference type="GO" id="GO:0005737">
    <property type="term" value="C:cytoplasm"/>
    <property type="evidence" value="ECO:0007669"/>
    <property type="project" value="TreeGrafter"/>
</dbReference>
<dbReference type="InterPro" id="IPR042099">
    <property type="entry name" value="ANL_N_sf"/>
</dbReference>
<dbReference type="NCBIfam" id="TIGR01733">
    <property type="entry name" value="AA-adenyl-dom"/>
    <property type="match status" value="1"/>
</dbReference>
<dbReference type="GO" id="GO:0043041">
    <property type="term" value="P:amino acid activation for nonribosomal peptide biosynthetic process"/>
    <property type="evidence" value="ECO:0007669"/>
    <property type="project" value="TreeGrafter"/>
</dbReference>
<dbReference type="AlphaFoldDB" id="A0A125SZE0"/>
<dbReference type="Pfam" id="PF00501">
    <property type="entry name" value="AMP-binding"/>
    <property type="match status" value="1"/>
</dbReference>
<dbReference type="PROSITE" id="PS00455">
    <property type="entry name" value="AMP_BINDING"/>
    <property type="match status" value="1"/>
</dbReference>
<dbReference type="PROSITE" id="PS50075">
    <property type="entry name" value="CARRIER"/>
    <property type="match status" value="1"/>
</dbReference>
<feature type="domain" description="Carrier" evidence="3">
    <location>
        <begin position="538"/>
        <end position="615"/>
    </location>
</feature>
<dbReference type="SUPFAM" id="SSF56801">
    <property type="entry name" value="Acetyl-CoA synthetase-like"/>
    <property type="match status" value="1"/>
</dbReference>
<dbReference type="PANTHER" id="PTHR45527:SF1">
    <property type="entry name" value="FATTY ACID SYNTHASE"/>
    <property type="match status" value="1"/>
</dbReference>
<organism evidence="4">
    <name type="scientific">Streptomyces luteocolor</name>
    <dbReference type="NCBI Taxonomy" id="285500"/>
    <lineage>
        <taxon>Bacteria</taxon>
        <taxon>Bacillati</taxon>
        <taxon>Actinomycetota</taxon>
        <taxon>Actinomycetes</taxon>
        <taxon>Kitasatosporales</taxon>
        <taxon>Streptomycetaceae</taxon>
        <taxon>Streptomyces</taxon>
    </lineage>
</organism>